<keyword evidence="2" id="KW-1185">Reference proteome</keyword>
<sequence>MRIEYDPGADAAYICIADEIDAGGVARTCPCDPAEVGRMINLDFDANAWFIGIEIMDATGPLPEDVLA</sequence>
<evidence type="ECO:0000313" key="2">
    <source>
        <dbReference type="Proteomes" id="UP001500200"/>
    </source>
</evidence>
<dbReference type="EMBL" id="BAABKK010000004">
    <property type="protein sequence ID" value="GAA5189779.1"/>
    <property type="molecule type" value="Genomic_DNA"/>
</dbReference>
<organism evidence="1 2">
    <name type="scientific">Arthrobacter gyeryongensis</name>
    <dbReference type="NCBI Taxonomy" id="1650592"/>
    <lineage>
        <taxon>Bacteria</taxon>
        <taxon>Bacillati</taxon>
        <taxon>Actinomycetota</taxon>
        <taxon>Actinomycetes</taxon>
        <taxon>Micrococcales</taxon>
        <taxon>Micrococcaceae</taxon>
        <taxon>Arthrobacter</taxon>
    </lineage>
</organism>
<dbReference type="Pfam" id="PF10049">
    <property type="entry name" value="DUF2283"/>
    <property type="match status" value="1"/>
</dbReference>
<name>A0ABP9S070_9MICC</name>
<gene>
    <name evidence="1" type="ORF">GCM10023346_05260</name>
</gene>
<dbReference type="RefSeq" id="WP_345447774.1">
    <property type="nucleotide sequence ID" value="NZ_BAABKK010000004.1"/>
</dbReference>
<accession>A0ABP9S070</accession>
<protein>
    <recommendedName>
        <fullName evidence="3">DUF2283 domain-containing protein</fullName>
    </recommendedName>
</protein>
<reference evidence="2" key="1">
    <citation type="journal article" date="2019" name="Int. J. Syst. Evol. Microbiol.">
        <title>The Global Catalogue of Microorganisms (GCM) 10K type strain sequencing project: providing services to taxonomists for standard genome sequencing and annotation.</title>
        <authorList>
            <consortium name="The Broad Institute Genomics Platform"/>
            <consortium name="The Broad Institute Genome Sequencing Center for Infectious Disease"/>
            <person name="Wu L."/>
            <person name="Ma J."/>
        </authorList>
    </citation>
    <scope>NUCLEOTIDE SEQUENCE [LARGE SCALE GENOMIC DNA]</scope>
    <source>
        <strain evidence="2">JCM 18514</strain>
    </source>
</reference>
<evidence type="ECO:0008006" key="3">
    <source>
        <dbReference type="Google" id="ProtNLM"/>
    </source>
</evidence>
<dbReference type="Proteomes" id="UP001500200">
    <property type="component" value="Unassembled WGS sequence"/>
</dbReference>
<dbReference type="InterPro" id="IPR019270">
    <property type="entry name" value="DUF2283"/>
</dbReference>
<comment type="caution">
    <text evidence="1">The sequence shown here is derived from an EMBL/GenBank/DDBJ whole genome shotgun (WGS) entry which is preliminary data.</text>
</comment>
<proteinExistence type="predicted"/>
<evidence type="ECO:0000313" key="1">
    <source>
        <dbReference type="EMBL" id="GAA5189779.1"/>
    </source>
</evidence>